<sequence length="263" mass="28433">MEDGEIREDEQMAGDDDQMAGDEVAGDEVQTAGDEVNHFPGGDDRCKDSNGQLDGNRNEKEDKQAAFACTCNNEGDNRDHSHVTSNKAEEIAKVNMGTQEIETIGCKNKKSLGQIGPIENLVPLGCFGPFPSMAGPTNRSIESPFLGMPPANTPRNSDKSRIIGSSIKRRRVDDAVFNSIPCRSLFDNVDELNTAILNDESRVRPMDLNQYPSSTSLSEASGSSSNEIIATIEIGTKLGFQIEEGNEILHEVMGALGDSIDPK</sequence>
<keyword evidence="2" id="KW-1185">Reference proteome</keyword>
<evidence type="ECO:0000313" key="1">
    <source>
        <dbReference type="EMBL" id="KAI3711087.1"/>
    </source>
</evidence>
<dbReference type="Proteomes" id="UP001055811">
    <property type="component" value="Linkage Group LG07"/>
</dbReference>
<comment type="caution">
    <text evidence="1">The sequence shown here is derived from an EMBL/GenBank/DDBJ whole genome shotgun (WGS) entry which is preliminary data.</text>
</comment>
<organism evidence="1 2">
    <name type="scientific">Cichorium intybus</name>
    <name type="common">Chicory</name>
    <dbReference type="NCBI Taxonomy" id="13427"/>
    <lineage>
        <taxon>Eukaryota</taxon>
        <taxon>Viridiplantae</taxon>
        <taxon>Streptophyta</taxon>
        <taxon>Embryophyta</taxon>
        <taxon>Tracheophyta</taxon>
        <taxon>Spermatophyta</taxon>
        <taxon>Magnoliopsida</taxon>
        <taxon>eudicotyledons</taxon>
        <taxon>Gunneridae</taxon>
        <taxon>Pentapetalae</taxon>
        <taxon>asterids</taxon>
        <taxon>campanulids</taxon>
        <taxon>Asterales</taxon>
        <taxon>Asteraceae</taxon>
        <taxon>Cichorioideae</taxon>
        <taxon>Cichorieae</taxon>
        <taxon>Cichoriinae</taxon>
        <taxon>Cichorium</taxon>
    </lineage>
</organism>
<accession>A0ACB9AMM0</accession>
<dbReference type="EMBL" id="CM042015">
    <property type="protein sequence ID" value="KAI3711087.1"/>
    <property type="molecule type" value="Genomic_DNA"/>
</dbReference>
<proteinExistence type="predicted"/>
<protein>
    <submittedName>
        <fullName evidence="1">Uncharacterized protein</fullName>
    </submittedName>
</protein>
<gene>
    <name evidence="1" type="ORF">L2E82_40920</name>
</gene>
<reference evidence="1 2" key="2">
    <citation type="journal article" date="2022" name="Mol. Ecol. Resour.">
        <title>The genomes of chicory, endive, great burdock and yacon provide insights into Asteraceae paleo-polyploidization history and plant inulin production.</title>
        <authorList>
            <person name="Fan W."/>
            <person name="Wang S."/>
            <person name="Wang H."/>
            <person name="Wang A."/>
            <person name="Jiang F."/>
            <person name="Liu H."/>
            <person name="Zhao H."/>
            <person name="Xu D."/>
            <person name="Zhang Y."/>
        </authorList>
    </citation>
    <scope>NUCLEOTIDE SEQUENCE [LARGE SCALE GENOMIC DNA]</scope>
    <source>
        <strain evidence="2">cv. Punajuju</strain>
        <tissue evidence="1">Leaves</tissue>
    </source>
</reference>
<reference evidence="2" key="1">
    <citation type="journal article" date="2022" name="Mol. Ecol. Resour.">
        <title>The genomes of chicory, endive, great burdock and yacon provide insights into Asteraceae palaeo-polyploidization history and plant inulin production.</title>
        <authorList>
            <person name="Fan W."/>
            <person name="Wang S."/>
            <person name="Wang H."/>
            <person name="Wang A."/>
            <person name="Jiang F."/>
            <person name="Liu H."/>
            <person name="Zhao H."/>
            <person name="Xu D."/>
            <person name="Zhang Y."/>
        </authorList>
    </citation>
    <scope>NUCLEOTIDE SEQUENCE [LARGE SCALE GENOMIC DNA]</scope>
    <source>
        <strain evidence="2">cv. Punajuju</strain>
    </source>
</reference>
<evidence type="ECO:0000313" key="2">
    <source>
        <dbReference type="Proteomes" id="UP001055811"/>
    </source>
</evidence>
<name>A0ACB9AMM0_CICIN</name>